<reference evidence="5" key="1">
    <citation type="submission" date="2020-07" db="EMBL/GenBank/DDBJ databases">
        <title>Multicomponent nature underlies the extraordinary mechanical properties of spider dragline silk.</title>
        <authorList>
            <person name="Kono N."/>
            <person name="Nakamura H."/>
            <person name="Mori M."/>
            <person name="Yoshida Y."/>
            <person name="Ohtoshi R."/>
            <person name="Malay A.D."/>
            <person name="Moran D.A.P."/>
            <person name="Tomita M."/>
            <person name="Numata K."/>
            <person name="Arakawa K."/>
        </authorList>
    </citation>
    <scope>NUCLEOTIDE SEQUENCE</scope>
</reference>
<dbReference type="PANTHER" id="PTHR45880">
    <property type="entry name" value="RNA-BINDING MOTIF PROTEIN, X-LINKED 2"/>
    <property type="match status" value="1"/>
</dbReference>
<dbReference type="OrthoDB" id="2573941at2759"/>
<dbReference type="GO" id="GO:0003723">
    <property type="term" value="F:RNA binding"/>
    <property type="evidence" value="ECO:0007669"/>
    <property type="project" value="UniProtKB-UniRule"/>
</dbReference>
<dbReference type="CDD" id="cd12411">
    <property type="entry name" value="RRM_ist3_like"/>
    <property type="match status" value="1"/>
</dbReference>
<dbReference type="Proteomes" id="UP000887116">
    <property type="component" value="Unassembled WGS sequence"/>
</dbReference>
<sequence>MNPLTNVKNLNKINEIELNKGYVNKKSWHDIYKESAWIFVGGLAYGLTEGDILSVFSQYGEIVNLNLVRDKKTGKTKGFCFLCYANQKSTILAVDNFNGIKLCGRTIRVDHVANYKPPKDNEHDDEVTKQLKSEGCAPKPLISEDTPSGSADIPERKKSKKSKKGTFLLIQLAEMPVLHTG</sequence>
<proteinExistence type="predicted"/>
<evidence type="ECO:0000256" key="3">
    <source>
        <dbReference type="SAM" id="MobiDB-lite"/>
    </source>
</evidence>
<organism evidence="5 6">
    <name type="scientific">Trichonephila clavata</name>
    <name type="common">Joro spider</name>
    <name type="synonym">Nephila clavata</name>
    <dbReference type="NCBI Taxonomy" id="2740835"/>
    <lineage>
        <taxon>Eukaryota</taxon>
        <taxon>Metazoa</taxon>
        <taxon>Ecdysozoa</taxon>
        <taxon>Arthropoda</taxon>
        <taxon>Chelicerata</taxon>
        <taxon>Arachnida</taxon>
        <taxon>Araneae</taxon>
        <taxon>Araneomorphae</taxon>
        <taxon>Entelegynae</taxon>
        <taxon>Araneoidea</taxon>
        <taxon>Nephilidae</taxon>
        <taxon>Trichonephila</taxon>
    </lineage>
</organism>
<feature type="region of interest" description="Disordered" evidence="3">
    <location>
        <begin position="114"/>
        <end position="163"/>
    </location>
</feature>
<comment type="caution">
    <text evidence="5">The sequence shown here is derived from an EMBL/GenBank/DDBJ whole genome shotgun (WGS) entry which is preliminary data.</text>
</comment>
<dbReference type="GO" id="GO:0071013">
    <property type="term" value="C:catalytic step 2 spliceosome"/>
    <property type="evidence" value="ECO:0007669"/>
    <property type="project" value="TreeGrafter"/>
</dbReference>
<dbReference type="EMBL" id="BMAO01021111">
    <property type="protein sequence ID" value="GFQ71896.1"/>
    <property type="molecule type" value="Genomic_DNA"/>
</dbReference>
<evidence type="ECO:0000313" key="5">
    <source>
        <dbReference type="EMBL" id="GFQ71896.1"/>
    </source>
</evidence>
<evidence type="ECO:0000256" key="1">
    <source>
        <dbReference type="ARBA" id="ARBA00022884"/>
    </source>
</evidence>
<gene>
    <name evidence="5" type="primary">RBMX2</name>
    <name evidence="5" type="ORF">TNCT_101191</name>
</gene>
<keyword evidence="6" id="KW-1185">Reference proteome</keyword>
<evidence type="ECO:0000256" key="2">
    <source>
        <dbReference type="PROSITE-ProRule" id="PRU00176"/>
    </source>
</evidence>
<dbReference type="FunFam" id="3.30.70.330:FF:000962">
    <property type="entry name" value="RBMX2 ortholog"/>
    <property type="match status" value="1"/>
</dbReference>
<evidence type="ECO:0000313" key="6">
    <source>
        <dbReference type="Proteomes" id="UP000887116"/>
    </source>
</evidence>
<dbReference type="InterPro" id="IPR051847">
    <property type="entry name" value="RNA_proc/Spliceosome_comp"/>
</dbReference>
<dbReference type="InterPro" id="IPR035979">
    <property type="entry name" value="RBD_domain_sf"/>
</dbReference>
<dbReference type="InterPro" id="IPR045844">
    <property type="entry name" value="RRM_Ist3-like"/>
</dbReference>
<dbReference type="InterPro" id="IPR012677">
    <property type="entry name" value="Nucleotide-bd_a/b_plait_sf"/>
</dbReference>
<dbReference type="InterPro" id="IPR000504">
    <property type="entry name" value="RRM_dom"/>
</dbReference>
<keyword evidence="1 2" id="KW-0694">RNA-binding</keyword>
<feature type="domain" description="RRM" evidence="4">
    <location>
        <begin position="36"/>
        <end position="114"/>
    </location>
</feature>
<dbReference type="PANTHER" id="PTHR45880:SF1">
    <property type="entry name" value="RNA-BINDING MOTIF PROTEIN, X-LINKED 2"/>
    <property type="match status" value="1"/>
</dbReference>
<dbReference type="SUPFAM" id="SSF54928">
    <property type="entry name" value="RNA-binding domain, RBD"/>
    <property type="match status" value="1"/>
</dbReference>
<dbReference type="GO" id="GO:0005686">
    <property type="term" value="C:U2 snRNP"/>
    <property type="evidence" value="ECO:0007669"/>
    <property type="project" value="TreeGrafter"/>
</dbReference>
<feature type="compositionally biased region" description="Basic and acidic residues" evidence="3">
    <location>
        <begin position="114"/>
        <end position="132"/>
    </location>
</feature>
<evidence type="ECO:0000259" key="4">
    <source>
        <dbReference type="PROSITE" id="PS50102"/>
    </source>
</evidence>
<dbReference type="AlphaFoldDB" id="A0A8X6KFY0"/>
<name>A0A8X6KFY0_TRICU</name>
<dbReference type="SMART" id="SM00360">
    <property type="entry name" value="RRM"/>
    <property type="match status" value="1"/>
</dbReference>
<dbReference type="GO" id="GO:0071011">
    <property type="term" value="C:precatalytic spliceosome"/>
    <property type="evidence" value="ECO:0007669"/>
    <property type="project" value="TreeGrafter"/>
</dbReference>
<dbReference type="Pfam" id="PF00076">
    <property type="entry name" value="RRM_1"/>
    <property type="match status" value="1"/>
</dbReference>
<protein>
    <submittedName>
        <fullName evidence="5">RNA-binding motif protein, X-linked 2</fullName>
    </submittedName>
</protein>
<accession>A0A8X6KFY0</accession>
<dbReference type="Gene3D" id="3.30.70.330">
    <property type="match status" value="1"/>
</dbReference>
<dbReference type="GO" id="GO:0000398">
    <property type="term" value="P:mRNA splicing, via spliceosome"/>
    <property type="evidence" value="ECO:0007669"/>
    <property type="project" value="InterPro"/>
</dbReference>
<dbReference type="PROSITE" id="PS50102">
    <property type="entry name" value="RRM"/>
    <property type="match status" value="1"/>
</dbReference>